<dbReference type="PROSITE" id="PS51186">
    <property type="entry name" value="GNAT"/>
    <property type="match status" value="1"/>
</dbReference>
<keyword evidence="2" id="KW-0808">Transferase</keyword>
<dbReference type="Proteomes" id="UP000530268">
    <property type="component" value="Unassembled WGS sequence"/>
</dbReference>
<dbReference type="EMBL" id="JACIEI010000001">
    <property type="protein sequence ID" value="MBB3992835.1"/>
    <property type="molecule type" value="Genomic_DNA"/>
</dbReference>
<name>A0A7W6E6A7_9RHOB</name>
<organism evidence="2 3">
    <name type="scientific">Sulfitobacter undariae</name>
    <dbReference type="NCBI Taxonomy" id="1563671"/>
    <lineage>
        <taxon>Bacteria</taxon>
        <taxon>Pseudomonadati</taxon>
        <taxon>Pseudomonadota</taxon>
        <taxon>Alphaproteobacteria</taxon>
        <taxon>Rhodobacterales</taxon>
        <taxon>Roseobacteraceae</taxon>
        <taxon>Sulfitobacter</taxon>
    </lineage>
</organism>
<dbReference type="AlphaFoldDB" id="A0A7W6E6A7"/>
<gene>
    <name evidence="2" type="ORF">GGR95_000454</name>
</gene>
<dbReference type="GO" id="GO:0016747">
    <property type="term" value="F:acyltransferase activity, transferring groups other than amino-acyl groups"/>
    <property type="evidence" value="ECO:0007669"/>
    <property type="project" value="InterPro"/>
</dbReference>
<proteinExistence type="predicted"/>
<dbReference type="InterPro" id="IPR016181">
    <property type="entry name" value="Acyl_CoA_acyltransferase"/>
</dbReference>
<keyword evidence="3" id="KW-1185">Reference proteome</keyword>
<dbReference type="Pfam" id="PF13508">
    <property type="entry name" value="Acetyltransf_7"/>
    <property type="match status" value="1"/>
</dbReference>
<evidence type="ECO:0000313" key="3">
    <source>
        <dbReference type="Proteomes" id="UP000530268"/>
    </source>
</evidence>
<dbReference type="Gene3D" id="3.40.630.30">
    <property type="match status" value="1"/>
</dbReference>
<dbReference type="CDD" id="cd04301">
    <property type="entry name" value="NAT_SF"/>
    <property type="match status" value="1"/>
</dbReference>
<protein>
    <submittedName>
        <fullName evidence="2">GNAT superfamily N-acetyltransferase</fullName>
    </submittedName>
</protein>
<evidence type="ECO:0000259" key="1">
    <source>
        <dbReference type="PROSITE" id="PS51186"/>
    </source>
</evidence>
<reference evidence="2 3" key="1">
    <citation type="submission" date="2020-08" db="EMBL/GenBank/DDBJ databases">
        <title>Genomic Encyclopedia of Type Strains, Phase IV (KMG-IV): sequencing the most valuable type-strain genomes for metagenomic binning, comparative biology and taxonomic classification.</title>
        <authorList>
            <person name="Goeker M."/>
        </authorList>
    </citation>
    <scope>NUCLEOTIDE SEQUENCE [LARGE SCALE GENOMIC DNA]</scope>
    <source>
        <strain evidence="2 3">DSM 102234</strain>
    </source>
</reference>
<dbReference type="SUPFAM" id="SSF55729">
    <property type="entry name" value="Acyl-CoA N-acyltransferases (Nat)"/>
    <property type="match status" value="1"/>
</dbReference>
<dbReference type="RefSeq" id="WP_343042029.1">
    <property type="nucleotide sequence ID" value="NZ_JACIEI010000001.1"/>
</dbReference>
<accession>A0A7W6E6A7</accession>
<sequence length="149" mass="16592">MSAVMIRPARVLDAGKLGDILAAANRQLAWLPPLYTSAEEIMLIGDMIDAGWVRTAYVDDGLVGFIARKGTEVHALAVVPHMEGQGVGRAMMRDAQRKAKKLGLWSYQANDRATYFYERAGFVEILRTDGAGNEAHLPDIRYEWQREAE</sequence>
<dbReference type="InterPro" id="IPR000182">
    <property type="entry name" value="GNAT_dom"/>
</dbReference>
<feature type="domain" description="N-acetyltransferase" evidence="1">
    <location>
        <begin position="4"/>
        <end position="147"/>
    </location>
</feature>
<comment type="caution">
    <text evidence="2">The sequence shown here is derived from an EMBL/GenBank/DDBJ whole genome shotgun (WGS) entry which is preliminary data.</text>
</comment>
<evidence type="ECO:0000313" key="2">
    <source>
        <dbReference type="EMBL" id="MBB3992835.1"/>
    </source>
</evidence>